<dbReference type="InterPro" id="IPR004089">
    <property type="entry name" value="MCPsignal_dom"/>
</dbReference>
<name>A0ABV1BRK5_9FIRM</name>
<dbReference type="InterPro" id="IPR024478">
    <property type="entry name" value="HlyB_4HB_MCP"/>
</dbReference>
<dbReference type="PROSITE" id="PS50111">
    <property type="entry name" value="CHEMOTAXIS_TRANSDUC_2"/>
    <property type="match status" value="1"/>
</dbReference>
<dbReference type="Gene3D" id="6.10.340.10">
    <property type="match status" value="1"/>
</dbReference>
<feature type="transmembrane region" description="Helical" evidence="5">
    <location>
        <begin position="185"/>
        <end position="203"/>
    </location>
</feature>
<organism evidence="8 9">
    <name type="scientific">[Lactobacillus] rogosae</name>
    <dbReference type="NCBI Taxonomy" id="706562"/>
    <lineage>
        <taxon>Bacteria</taxon>
        <taxon>Bacillati</taxon>
        <taxon>Bacillota</taxon>
        <taxon>Clostridia</taxon>
        <taxon>Lachnospirales</taxon>
        <taxon>Lachnospiraceae</taxon>
        <taxon>Lachnospira</taxon>
    </lineage>
</organism>
<evidence type="ECO:0000256" key="2">
    <source>
        <dbReference type="ARBA" id="ARBA00029447"/>
    </source>
</evidence>
<protein>
    <submittedName>
        <fullName evidence="8">Methyl-accepting chemotaxis protein</fullName>
    </submittedName>
</protein>
<keyword evidence="9" id="KW-1185">Reference proteome</keyword>
<evidence type="ECO:0000256" key="5">
    <source>
        <dbReference type="SAM" id="Phobius"/>
    </source>
</evidence>
<gene>
    <name evidence="8" type="ORF">WMO14_00625</name>
</gene>
<evidence type="ECO:0000313" key="8">
    <source>
        <dbReference type="EMBL" id="MEQ2378389.1"/>
    </source>
</evidence>
<keyword evidence="3" id="KW-0807">Transducer</keyword>
<dbReference type="PRINTS" id="PR00260">
    <property type="entry name" value="CHEMTRNSDUCR"/>
</dbReference>
<evidence type="ECO:0000256" key="4">
    <source>
        <dbReference type="SAM" id="Coils"/>
    </source>
</evidence>
<sequence length="565" mass="61239">MNVKDSIRKRLNKSFAMISLVCSIGLVICGISLFVISSQYHNALTNYGFAQGDIGKAMVTFSEARSSLRAVIGYTDMNEIADEQKNYETKKSAFEGYMADVEKTIVTKAGKDAYAQVESALNGYWTKADSILKQGATTDNGASGAAQKKEIEELSPMYDNVYAALKNIMDINVTKGDEVQNTLNVLMYILIVLVVAIIAFSVYMSTHLGRRIADNIEKPVEALAERLKKFAAGDLDSEFPESEIDDEIAYMNNVAKEMAADLNLIISDLSRLMDEMAAGNFKIKTDIEDKYVGKFVNLKDAIRNMNRKMDATLKSVDESSQQVTVGSENLAQSAQELAEGATEQAGAVEEIQATIATLTEQIADTADNLQKTSDKAVDHAKNADASKVEMHSLMEAMQRISDTSKKIENIISDIESIASQTNLLSLNAAIEAARAGEAGKGFAVVAEQIRMLADQSAQSAVDTRTLIEGALNEIEEGNTVAMKVAESMDSVVQGINDIADVSKQLSENSNVQIAAMREAEKGIDQISEVVQSNSAASEECSATSEELSAQAEAMNELISQFTLRD</sequence>
<dbReference type="InterPro" id="IPR003660">
    <property type="entry name" value="HAMP_dom"/>
</dbReference>
<dbReference type="Pfam" id="PF00015">
    <property type="entry name" value="MCPsignal"/>
    <property type="match status" value="1"/>
</dbReference>
<dbReference type="PROSITE" id="PS50885">
    <property type="entry name" value="HAMP"/>
    <property type="match status" value="1"/>
</dbReference>
<evidence type="ECO:0000313" key="9">
    <source>
        <dbReference type="Proteomes" id="UP001442364"/>
    </source>
</evidence>
<dbReference type="RefSeq" id="WP_349153097.1">
    <property type="nucleotide sequence ID" value="NZ_DAWCMB010000025.1"/>
</dbReference>
<keyword evidence="5" id="KW-0812">Transmembrane</keyword>
<feature type="coiled-coil region" evidence="4">
    <location>
        <begin position="348"/>
        <end position="375"/>
    </location>
</feature>
<dbReference type="Gene3D" id="1.10.287.950">
    <property type="entry name" value="Methyl-accepting chemotaxis protein"/>
    <property type="match status" value="1"/>
</dbReference>
<evidence type="ECO:0000256" key="3">
    <source>
        <dbReference type="PROSITE-ProRule" id="PRU00284"/>
    </source>
</evidence>
<dbReference type="Proteomes" id="UP001442364">
    <property type="component" value="Unassembled WGS sequence"/>
</dbReference>
<dbReference type="Pfam" id="PF12729">
    <property type="entry name" value="4HB_MCP_1"/>
    <property type="match status" value="1"/>
</dbReference>
<keyword evidence="5" id="KW-1133">Transmembrane helix</keyword>
<accession>A0ABV1BRK5</accession>
<keyword evidence="1" id="KW-0145">Chemotaxis</keyword>
<keyword evidence="5" id="KW-0472">Membrane</keyword>
<dbReference type="PANTHER" id="PTHR43531">
    <property type="entry name" value="PROTEIN ICFG"/>
    <property type="match status" value="1"/>
</dbReference>
<feature type="transmembrane region" description="Helical" evidence="5">
    <location>
        <begin position="15"/>
        <end position="36"/>
    </location>
</feature>
<dbReference type="PANTHER" id="PTHR43531:SF11">
    <property type="entry name" value="METHYL-ACCEPTING CHEMOTAXIS PROTEIN 3"/>
    <property type="match status" value="1"/>
</dbReference>
<dbReference type="InterPro" id="IPR004090">
    <property type="entry name" value="Chemotax_Me-accpt_rcpt"/>
</dbReference>
<proteinExistence type="inferred from homology"/>
<evidence type="ECO:0000259" key="6">
    <source>
        <dbReference type="PROSITE" id="PS50111"/>
    </source>
</evidence>
<dbReference type="InterPro" id="IPR051310">
    <property type="entry name" value="MCP_chemotaxis"/>
</dbReference>
<evidence type="ECO:0000256" key="1">
    <source>
        <dbReference type="ARBA" id="ARBA00022500"/>
    </source>
</evidence>
<feature type="domain" description="Methyl-accepting transducer" evidence="6">
    <location>
        <begin position="319"/>
        <end position="548"/>
    </location>
</feature>
<reference evidence="8 9" key="1">
    <citation type="submission" date="2024-03" db="EMBL/GenBank/DDBJ databases">
        <title>Human intestinal bacterial collection.</title>
        <authorList>
            <person name="Pauvert C."/>
            <person name="Hitch T.C.A."/>
            <person name="Clavel T."/>
        </authorList>
    </citation>
    <scope>NUCLEOTIDE SEQUENCE [LARGE SCALE GENOMIC DNA]</scope>
    <source>
        <strain evidence="8 9">CLA-AA-H255</strain>
    </source>
</reference>
<dbReference type="SMART" id="SM00283">
    <property type="entry name" value="MA"/>
    <property type="match status" value="1"/>
</dbReference>
<dbReference type="SUPFAM" id="SSF58104">
    <property type="entry name" value="Methyl-accepting chemotaxis protein (MCP) signaling domain"/>
    <property type="match status" value="1"/>
</dbReference>
<comment type="similarity">
    <text evidence="2">Belongs to the methyl-accepting chemotaxis (MCP) protein family.</text>
</comment>
<dbReference type="EMBL" id="JBBMER010000001">
    <property type="protein sequence ID" value="MEQ2378389.1"/>
    <property type="molecule type" value="Genomic_DNA"/>
</dbReference>
<feature type="domain" description="HAMP" evidence="7">
    <location>
        <begin position="214"/>
        <end position="267"/>
    </location>
</feature>
<evidence type="ECO:0000259" key="7">
    <source>
        <dbReference type="PROSITE" id="PS50885"/>
    </source>
</evidence>
<keyword evidence="4" id="KW-0175">Coiled coil</keyword>
<comment type="caution">
    <text evidence="8">The sequence shown here is derived from an EMBL/GenBank/DDBJ whole genome shotgun (WGS) entry which is preliminary data.</text>
</comment>